<protein>
    <submittedName>
        <fullName evidence="1">Uncharacterized protein</fullName>
    </submittedName>
</protein>
<gene>
    <name evidence="1" type="ORF">ABT39_MTgene2438</name>
</gene>
<dbReference type="AlphaFoldDB" id="A0A101LUI7"/>
<keyword evidence="1" id="KW-0496">Mitochondrion</keyword>
<proteinExistence type="predicted"/>
<comment type="caution">
    <text evidence="1">The sequence shown here is derived from an EMBL/GenBank/DDBJ whole genome shotgun (WGS) entry which is preliminary data.</text>
</comment>
<organism evidence="1">
    <name type="scientific">Picea glauca</name>
    <name type="common">White spruce</name>
    <name type="synonym">Pinus glauca</name>
    <dbReference type="NCBI Taxonomy" id="3330"/>
    <lineage>
        <taxon>Eukaryota</taxon>
        <taxon>Viridiplantae</taxon>
        <taxon>Streptophyta</taxon>
        <taxon>Embryophyta</taxon>
        <taxon>Tracheophyta</taxon>
        <taxon>Spermatophyta</taxon>
        <taxon>Pinopsida</taxon>
        <taxon>Pinidae</taxon>
        <taxon>Conifers I</taxon>
        <taxon>Pinales</taxon>
        <taxon>Pinaceae</taxon>
        <taxon>Picea</taxon>
    </lineage>
</organism>
<evidence type="ECO:0000313" key="1">
    <source>
        <dbReference type="EMBL" id="KUM45602.1"/>
    </source>
</evidence>
<name>A0A101LUI7_PICGL</name>
<reference evidence="1" key="1">
    <citation type="journal article" date="2015" name="Genome Biol. Evol.">
        <title>Organellar Genomes of White Spruce (Picea glauca): Assembly and Annotation.</title>
        <authorList>
            <person name="Jackman S.D."/>
            <person name="Warren R.L."/>
            <person name="Gibb E.A."/>
            <person name="Vandervalk B.P."/>
            <person name="Mohamadi H."/>
            <person name="Chu J."/>
            <person name="Raymond A."/>
            <person name="Pleasance S."/>
            <person name="Coope R."/>
            <person name="Wildung M.R."/>
            <person name="Ritland C.E."/>
            <person name="Bousquet J."/>
            <person name="Jones S.J."/>
            <person name="Bohlmann J."/>
            <person name="Birol I."/>
        </authorList>
    </citation>
    <scope>NUCLEOTIDE SEQUENCE [LARGE SCALE GENOMIC DNA]</scope>
    <source>
        <tissue evidence="1">Flushing bud</tissue>
    </source>
</reference>
<accession>A0A101LUI7</accession>
<sequence length="73" mass="8274">MFFFVEPQQANDCIPAIIDNRSEKACFIKNQIHCYVPIIDSALSKEYIILGQTSEWEGARIRAAPPTTGRGRF</sequence>
<geneLocation type="mitochondrion" evidence="1"/>
<dbReference type="EMBL" id="LKAM01000017">
    <property type="protein sequence ID" value="KUM45602.1"/>
    <property type="molecule type" value="Genomic_DNA"/>
</dbReference>